<dbReference type="AlphaFoldDB" id="A0A7C9FZE5"/>
<dbReference type="Pfam" id="PF14534">
    <property type="entry name" value="DUF4440"/>
    <property type="match status" value="1"/>
</dbReference>
<accession>A0A7C9FZE5</accession>
<comment type="caution">
    <text evidence="2">The sequence shown here is derived from an EMBL/GenBank/DDBJ whole genome shotgun (WGS) entry which is preliminary data.</text>
</comment>
<dbReference type="SUPFAM" id="SSF54427">
    <property type="entry name" value="NTF2-like"/>
    <property type="match status" value="1"/>
</dbReference>
<sequence length="136" mass="15384">MKESIEKLMRAYERAFDALDAQAQAALFGDSFIVAGPKGIVTHSKDEFVEFASKAGEFYRSIGKKSTKVLTMKEEPISHEYSRVEVHWGVTFEKTGDEPVEFDISYIVQDTGGEPKIIMFITHTDEQEKMEELGLL</sequence>
<proteinExistence type="predicted"/>
<name>A0A7C9FZE5_9BACT</name>
<dbReference type="Gene3D" id="3.10.450.50">
    <property type="match status" value="1"/>
</dbReference>
<dbReference type="RefSeq" id="WP_152763992.1">
    <property type="nucleotide sequence ID" value="NZ_WHLY01000002.1"/>
</dbReference>
<protein>
    <submittedName>
        <fullName evidence="2">DUF4440 domain-containing protein</fullName>
    </submittedName>
</protein>
<feature type="domain" description="DUF4440" evidence="1">
    <location>
        <begin position="5"/>
        <end position="62"/>
    </location>
</feature>
<organism evidence="2 3">
    <name type="scientific">Salmonirosea aquatica</name>
    <dbReference type="NCBI Taxonomy" id="2654236"/>
    <lineage>
        <taxon>Bacteria</taxon>
        <taxon>Pseudomonadati</taxon>
        <taxon>Bacteroidota</taxon>
        <taxon>Cytophagia</taxon>
        <taxon>Cytophagales</taxon>
        <taxon>Spirosomataceae</taxon>
        <taxon>Salmonirosea</taxon>
    </lineage>
</organism>
<dbReference type="InterPro" id="IPR032710">
    <property type="entry name" value="NTF2-like_dom_sf"/>
</dbReference>
<dbReference type="EMBL" id="WHLY01000002">
    <property type="protein sequence ID" value="MPR36253.1"/>
    <property type="molecule type" value="Genomic_DNA"/>
</dbReference>
<evidence type="ECO:0000259" key="1">
    <source>
        <dbReference type="Pfam" id="PF14534"/>
    </source>
</evidence>
<keyword evidence="3" id="KW-1185">Reference proteome</keyword>
<dbReference type="InterPro" id="IPR027843">
    <property type="entry name" value="DUF4440"/>
</dbReference>
<reference evidence="2 3" key="1">
    <citation type="submission" date="2019-10" db="EMBL/GenBank/DDBJ databases">
        <title>Draft Genome Sequence of Cytophagaceae sp. SJW1-29.</title>
        <authorList>
            <person name="Choi A."/>
        </authorList>
    </citation>
    <scope>NUCLEOTIDE SEQUENCE [LARGE SCALE GENOMIC DNA]</scope>
    <source>
        <strain evidence="2 3">SJW1-29</strain>
    </source>
</reference>
<evidence type="ECO:0000313" key="2">
    <source>
        <dbReference type="EMBL" id="MPR36253.1"/>
    </source>
</evidence>
<dbReference type="Proteomes" id="UP000479293">
    <property type="component" value="Unassembled WGS sequence"/>
</dbReference>
<gene>
    <name evidence="2" type="ORF">GBK04_23625</name>
</gene>
<evidence type="ECO:0000313" key="3">
    <source>
        <dbReference type="Proteomes" id="UP000479293"/>
    </source>
</evidence>